<gene>
    <name evidence="1" type="ORF">SYYSPA8_37235</name>
</gene>
<organism evidence="1 2">
    <name type="scientific">Streptomyces yaizuensis</name>
    <dbReference type="NCBI Taxonomy" id="2989713"/>
    <lineage>
        <taxon>Bacteria</taxon>
        <taxon>Bacillati</taxon>
        <taxon>Actinomycetota</taxon>
        <taxon>Actinomycetes</taxon>
        <taxon>Kitasatosporales</taxon>
        <taxon>Streptomycetaceae</taxon>
        <taxon>Streptomyces</taxon>
    </lineage>
</organism>
<dbReference type="AlphaFoldDB" id="A0AA86M9F1"/>
<dbReference type="RefSeq" id="WP_323451924.1">
    <property type="nucleotide sequence ID" value="NZ_LC735414.1"/>
</dbReference>
<dbReference type="EMBL" id="LC735414">
    <property type="protein sequence ID" value="BDT39565.1"/>
    <property type="molecule type" value="Genomic_DNA"/>
</dbReference>
<reference evidence="1 2" key="1">
    <citation type="submission" date="2022-10" db="EMBL/GenBank/DDBJ databases">
        <title>Draft genome sequence of Streptomyces sp. YSPA8.</title>
        <authorList>
            <person name="Moriuchi R."/>
            <person name="Dohra H."/>
            <person name="Yamamura H."/>
            <person name="Kodani S."/>
        </authorList>
    </citation>
    <scope>NUCLEOTIDE SEQUENCE [LARGE SCALE GENOMIC DNA]</scope>
    <source>
        <strain evidence="1 2">YSPA8</strain>
        <plasmid evidence="1 2">pYSPA8-1</plasmid>
    </source>
</reference>
<geneLocation type="plasmid" evidence="1 2">
    <name>pYSPA8-1</name>
</geneLocation>
<evidence type="ECO:0000313" key="1">
    <source>
        <dbReference type="EMBL" id="BDT39565.1"/>
    </source>
</evidence>
<proteinExistence type="predicted"/>
<sequence length="103" mass="12014">MINPRKKRWYIQLHQLGGVVLSGGWLYHRDGSTLTELGRRNPRFLRRPGIGDDPFAKVAQLRLVHDGRELICELDETDFESLLTDLIAIREWMNDRSRDKGAR</sequence>
<keyword evidence="1" id="KW-0614">Plasmid</keyword>
<dbReference type="Proteomes" id="UP001291653">
    <property type="component" value="Plasmid pYSPA8-1"/>
</dbReference>
<evidence type="ECO:0000313" key="2">
    <source>
        <dbReference type="Proteomes" id="UP001291653"/>
    </source>
</evidence>
<protein>
    <submittedName>
        <fullName evidence="1">Uncharacterized protein</fullName>
    </submittedName>
</protein>
<name>A0AA86M9F1_9ACTN</name>
<keyword evidence="2" id="KW-1185">Reference proteome</keyword>
<accession>A0AA86M9F1</accession>